<dbReference type="InterPro" id="IPR030960">
    <property type="entry name" value="DHQS/DOIS_N"/>
</dbReference>
<feature type="domain" description="3-dehydroquinate synthase C-terminal" evidence="7">
    <location>
        <begin position="198"/>
        <end position="324"/>
    </location>
</feature>
<reference evidence="8" key="2">
    <citation type="journal article" date="2022" name="Sci. Total Environ.">
        <title>Prevalence, transmission, and molecular epidemiology of tet(X)-positive bacteria among humans, animals, and environmental niches in China: An epidemiological, and genomic-based study.</title>
        <authorList>
            <person name="Dong N."/>
            <person name="Zeng Y."/>
            <person name="Cai C."/>
            <person name="Sun C."/>
            <person name="Lu J."/>
            <person name="Liu C."/>
            <person name="Zhou H."/>
            <person name="Sun Q."/>
            <person name="Shu L."/>
            <person name="Wang H."/>
            <person name="Wang Y."/>
            <person name="Wang S."/>
            <person name="Wu C."/>
            <person name="Chan E.W."/>
            <person name="Chen G."/>
            <person name="Shen Z."/>
            <person name="Chen S."/>
            <person name="Zhang R."/>
        </authorList>
    </citation>
    <scope>NUCLEOTIDE SEQUENCE</scope>
    <source>
        <strain evidence="8">R1692</strain>
    </source>
</reference>
<keyword evidence="5 8" id="KW-0456">Lyase</keyword>
<evidence type="ECO:0000259" key="6">
    <source>
        <dbReference type="Pfam" id="PF01761"/>
    </source>
</evidence>
<dbReference type="Pfam" id="PF24621">
    <property type="entry name" value="DHQS_C"/>
    <property type="match status" value="1"/>
</dbReference>
<dbReference type="PANTHER" id="PTHR43622">
    <property type="entry name" value="3-DEHYDROQUINATE SYNTHASE"/>
    <property type="match status" value="1"/>
</dbReference>
<dbReference type="CDD" id="cd08198">
    <property type="entry name" value="DHQS-like"/>
    <property type="match status" value="1"/>
</dbReference>
<dbReference type="EMBL" id="JACAGK010000008">
    <property type="protein sequence ID" value="MDM1047453.1"/>
    <property type="molecule type" value="Genomic_DNA"/>
</dbReference>
<evidence type="ECO:0000256" key="5">
    <source>
        <dbReference type="ARBA" id="ARBA00023239"/>
    </source>
</evidence>
<comment type="cofactor">
    <cofactor evidence="1">
        <name>NAD(+)</name>
        <dbReference type="ChEBI" id="CHEBI:57540"/>
    </cofactor>
</comment>
<dbReference type="Gene3D" id="3.40.50.1970">
    <property type="match status" value="1"/>
</dbReference>
<keyword evidence="2" id="KW-0028">Amino-acid biosynthesis</keyword>
<evidence type="ECO:0000256" key="3">
    <source>
        <dbReference type="ARBA" id="ARBA00023027"/>
    </source>
</evidence>
<dbReference type="GO" id="GO:0003856">
    <property type="term" value="F:3-dehydroquinate synthase activity"/>
    <property type="evidence" value="ECO:0007669"/>
    <property type="project" value="UniProtKB-EC"/>
</dbReference>
<dbReference type="EC" id="4.2.3.4" evidence="8"/>
<feature type="domain" description="3-dehydroquinate synthase N-terminal" evidence="6">
    <location>
        <begin position="84"/>
        <end position="195"/>
    </location>
</feature>
<accession>A0ABT7NKL5</accession>
<sequence length="393" mass="44246">MERVLKQGFNIDYSYNIYFTEGIFAPQNNLLRDFFFQRRNPDFKQKVLFVVDRGVWENHPALAGQIKDYFQDLDDVVLAGEPLILAGGEVCKNNPEALESIVQTIDDYGVDRHSYVVAIGGGAILDLAGYASAISHRGIRHIRIPTTVLSQNDSGVGVKNSVNYKGKKNFLGTFTPPVAVFNDYSFLSTLDNRSWLAGISEAIKVALIKDLDFYNWIQAQADDLPRRDSQSMSELIYRCADLHLEHIRNGDPFELGSSRPLDFGHWSAHKLEQLSNFEVLHGEAVAIGIAIDVVYSYLIGNLSEHEALSVVHLIHHLGLPVYHPILSKPEGKQQLIKGLTEFQEHLGGRLTVVLLERMGKGKDYHQIDTEYVLQAIDFLSEFQQAYNQLDEVS</sequence>
<keyword evidence="9" id="KW-1185">Reference proteome</keyword>
<protein>
    <submittedName>
        <fullName evidence="8">3-dehydroquinate synthase</fullName>
        <ecNumber evidence="8">4.2.3.4</ecNumber>
    </submittedName>
</protein>
<organism evidence="8 9">
    <name type="scientific">Sphingobacterium hotanense</name>
    <dbReference type="NCBI Taxonomy" id="649196"/>
    <lineage>
        <taxon>Bacteria</taxon>
        <taxon>Pseudomonadati</taxon>
        <taxon>Bacteroidota</taxon>
        <taxon>Sphingobacteriia</taxon>
        <taxon>Sphingobacteriales</taxon>
        <taxon>Sphingobacteriaceae</taxon>
        <taxon>Sphingobacterium</taxon>
    </lineage>
</organism>
<evidence type="ECO:0000256" key="2">
    <source>
        <dbReference type="ARBA" id="ARBA00022605"/>
    </source>
</evidence>
<dbReference type="RefSeq" id="WP_286650566.1">
    <property type="nucleotide sequence ID" value="NZ_JACAGK010000008.1"/>
</dbReference>
<evidence type="ECO:0000259" key="7">
    <source>
        <dbReference type="Pfam" id="PF24621"/>
    </source>
</evidence>
<dbReference type="Pfam" id="PF01761">
    <property type="entry name" value="DHQ_synthase"/>
    <property type="match status" value="1"/>
</dbReference>
<evidence type="ECO:0000256" key="1">
    <source>
        <dbReference type="ARBA" id="ARBA00001911"/>
    </source>
</evidence>
<keyword evidence="3" id="KW-0520">NAD</keyword>
<dbReference type="Proteomes" id="UP001170954">
    <property type="component" value="Unassembled WGS sequence"/>
</dbReference>
<reference evidence="8" key="1">
    <citation type="submission" date="2020-06" db="EMBL/GenBank/DDBJ databases">
        <authorList>
            <person name="Dong N."/>
        </authorList>
    </citation>
    <scope>NUCLEOTIDE SEQUENCE</scope>
    <source>
        <strain evidence="8">R1692</strain>
    </source>
</reference>
<dbReference type="NCBIfam" id="NF004852">
    <property type="entry name" value="PRK06203.1"/>
    <property type="match status" value="1"/>
</dbReference>
<dbReference type="SUPFAM" id="SSF56796">
    <property type="entry name" value="Dehydroquinate synthase-like"/>
    <property type="match status" value="1"/>
</dbReference>
<evidence type="ECO:0000256" key="4">
    <source>
        <dbReference type="ARBA" id="ARBA00023141"/>
    </source>
</evidence>
<proteinExistence type="predicted"/>
<comment type="caution">
    <text evidence="8">The sequence shown here is derived from an EMBL/GenBank/DDBJ whole genome shotgun (WGS) entry which is preliminary data.</text>
</comment>
<dbReference type="InterPro" id="IPR056179">
    <property type="entry name" value="DHQS_C"/>
</dbReference>
<gene>
    <name evidence="8" type="ORF">HX018_04255</name>
</gene>
<dbReference type="Gene3D" id="1.20.1090.10">
    <property type="entry name" value="Dehydroquinate synthase-like - alpha domain"/>
    <property type="match status" value="1"/>
</dbReference>
<keyword evidence="4" id="KW-0057">Aromatic amino acid biosynthesis</keyword>
<dbReference type="PANTHER" id="PTHR43622:SF7">
    <property type="entry name" value="3-DEHYDROQUINATE SYNTHASE, CHLOROPLASTIC"/>
    <property type="match status" value="1"/>
</dbReference>
<evidence type="ECO:0000313" key="9">
    <source>
        <dbReference type="Proteomes" id="UP001170954"/>
    </source>
</evidence>
<dbReference type="InterPro" id="IPR050071">
    <property type="entry name" value="Dehydroquinate_synthase"/>
</dbReference>
<name>A0ABT7NKL5_9SPHI</name>
<evidence type="ECO:0000313" key="8">
    <source>
        <dbReference type="EMBL" id="MDM1047453.1"/>
    </source>
</evidence>